<dbReference type="EMBL" id="DQ322650">
    <property type="protein sequence ID" value="ABC67380.1"/>
    <property type="molecule type" value="Genomic_DNA"/>
</dbReference>
<dbReference type="RefSeq" id="WP_011475442.1">
    <property type="nucleotide sequence ID" value="NC_007927.1"/>
</dbReference>
<accession>Q2LET5</accession>
<dbReference type="AlphaFoldDB" id="Q2LET5"/>
<keyword evidence="1" id="KW-0614">Plasmid</keyword>
<organism evidence="1">
    <name type="scientific">Streptomyces sp. 44414</name>
    <dbReference type="NCBI Taxonomy" id="364103"/>
    <lineage>
        <taxon>Bacteria</taxon>
        <taxon>Bacillati</taxon>
        <taxon>Actinomycetota</taxon>
        <taxon>Actinomycetes</taxon>
        <taxon>Kitasatosporales</taxon>
        <taxon>Streptomycetaceae</taxon>
        <taxon>Streptomyces</taxon>
    </lineage>
</organism>
<geneLocation type="plasmid" evidence="1">
    <name>pRL2</name>
</geneLocation>
<sequence length="140" mass="15677">MTTPIRGARDAYAEAPPIARETVALLRLRRELGPDRPSYYPPASVNEIREVLLREAALIDRLALEDPEANGDALKAALELKEFDTRQGLGPGATFEGVIPPYADQWQDEPRGYVRQEYHHWLTVPPWKPTLPPAPEDPTA</sequence>
<proteinExistence type="predicted"/>
<name>Q2LET5_9ACTN</name>
<protein>
    <submittedName>
        <fullName evidence="1">PRL2-17</fullName>
    </submittedName>
</protein>
<evidence type="ECO:0000313" key="1">
    <source>
        <dbReference type="EMBL" id="ABC67380.1"/>
    </source>
</evidence>
<gene>
    <name evidence="1" type="ORF">pRL2.17</name>
</gene>
<reference evidence="1" key="1">
    <citation type="journal article" date="2006" name="Appl. Environ. Microbiol.">
        <title>Diversity of telomere palindromic sequences and replication genes among Streptomyces linear plasmids.</title>
        <authorList>
            <person name="Zhang R."/>
            <person name="Yang Y."/>
            <person name="Fang P."/>
            <person name="Jiang C."/>
            <person name="Xu L."/>
            <person name="Zhu Y."/>
            <person name="Shen M."/>
            <person name="Xia H."/>
            <person name="Zhao J."/>
            <person name="Chen T."/>
            <person name="Qin Z."/>
        </authorList>
    </citation>
    <scope>NUCLEOTIDE SEQUENCE</scope>
    <source>
        <strain evidence="1">44414</strain>
        <plasmid evidence="1">pRL2</plasmid>
    </source>
</reference>